<dbReference type="AlphaFoldDB" id="A0A382M4P8"/>
<reference evidence="2" key="1">
    <citation type="submission" date="2018-05" db="EMBL/GenBank/DDBJ databases">
        <authorList>
            <person name="Lanie J.A."/>
            <person name="Ng W.-L."/>
            <person name="Kazmierczak K.M."/>
            <person name="Andrzejewski T.M."/>
            <person name="Davidsen T.M."/>
            <person name="Wayne K.J."/>
            <person name="Tettelin H."/>
            <person name="Glass J.I."/>
            <person name="Rusch D."/>
            <person name="Podicherti R."/>
            <person name="Tsui H.-C.T."/>
            <person name="Winkler M.E."/>
        </authorList>
    </citation>
    <scope>NUCLEOTIDE SEQUENCE</scope>
</reference>
<dbReference type="InterPro" id="IPR029061">
    <property type="entry name" value="THDP-binding"/>
</dbReference>
<proteinExistence type="predicted"/>
<dbReference type="InterPro" id="IPR005474">
    <property type="entry name" value="Transketolase_N"/>
</dbReference>
<name>A0A382M4P8_9ZZZZ</name>
<dbReference type="Pfam" id="PF00456">
    <property type="entry name" value="Transketolase_N"/>
    <property type="match status" value="1"/>
</dbReference>
<evidence type="ECO:0000313" key="2">
    <source>
        <dbReference type="EMBL" id="SVC42935.1"/>
    </source>
</evidence>
<evidence type="ECO:0000259" key="1">
    <source>
        <dbReference type="Pfam" id="PF00456"/>
    </source>
</evidence>
<dbReference type="Gene3D" id="3.40.50.970">
    <property type="match status" value="1"/>
</dbReference>
<gene>
    <name evidence="2" type="ORF">METZ01_LOCUS295789</name>
</gene>
<feature type="domain" description="Transketolase N-terminal" evidence="1">
    <location>
        <begin position="3"/>
        <end position="220"/>
    </location>
</feature>
<dbReference type="EMBL" id="UINC01090731">
    <property type="protein sequence ID" value="SVC42935.1"/>
    <property type="molecule type" value="Genomic_DNA"/>
</dbReference>
<accession>A0A382M4P8</accession>
<dbReference type="CDD" id="cd02012">
    <property type="entry name" value="TPP_TK"/>
    <property type="match status" value="1"/>
</dbReference>
<feature type="non-terminal residue" evidence="2">
    <location>
        <position position="1"/>
    </location>
</feature>
<dbReference type="PANTHER" id="PTHR47514">
    <property type="entry name" value="TRANSKETOLASE N-TERMINAL SECTION-RELATED"/>
    <property type="match status" value="1"/>
</dbReference>
<dbReference type="SUPFAM" id="SSF52518">
    <property type="entry name" value="Thiamin diphosphate-binding fold (THDP-binding)"/>
    <property type="match status" value="1"/>
</dbReference>
<dbReference type="PANTHER" id="PTHR47514:SF2">
    <property type="entry name" value="TRANSKETOLASE"/>
    <property type="match status" value="1"/>
</dbReference>
<protein>
    <recommendedName>
        <fullName evidence="1">Transketolase N-terminal domain-containing protein</fullName>
    </recommendedName>
</protein>
<sequence>LVTLYFKILNVNPKNFVDDKRDILLLSKAHSSAALYAILAEKGFFPEEYLQTYYQDDGKLPGHLNKKSAPGIEFSFGSLGHGLSVGCGMALGNKRMNNPGKIFVVLGDGECNEGSVWEAAMFASHHKLSNLTAVIDYNKIQSFGSTNEVINQEPISDKWKSFGWKVLEIDGHDHNELLNAFNLPHENSPKMIIAHTVKGKGVSFMENSLAWHYKSPDDEQLKLALKELE</sequence>
<organism evidence="2">
    <name type="scientific">marine metagenome</name>
    <dbReference type="NCBI Taxonomy" id="408172"/>
    <lineage>
        <taxon>unclassified sequences</taxon>
        <taxon>metagenomes</taxon>
        <taxon>ecological metagenomes</taxon>
    </lineage>
</organism>